<dbReference type="Proteomes" id="UP000053989">
    <property type="component" value="Unassembled WGS sequence"/>
</dbReference>
<name>A0A0C2ZLP9_9AGAM</name>
<protein>
    <submittedName>
        <fullName evidence="1">Carbohydrate-binding module family 13 protein</fullName>
    </submittedName>
</protein>
<reference evidence="2" key="2">
    <citation type="submission" date="2015-01" db="EMBL/GenBank/DDBJ databases">
        <title>Evolutionary Origins and Diversification of the Mycorrhizal Mutualists.</title>
        <authorList>
            <consortium name="DOE Joint Genome Institute"/>
            <consortium name="Mycorrhizal Genomics Consortium"/>
            <person name="Kohler A."/>
            <person name="Kuo A."/>
            <person name="Nagy L.G."/>
            <person name="Floudas D."/>
            <person name="Copeland A."/>
            <person name="Barry K.W."/>
            <person name="Cichocki N."/>
            <person name="Veneault-Fourrey C."/>
            <person name="LaButti K."/>
            <person name="Lindquist E.A."/>
            <person name="Lipzen A."/>
            <person name="Lundell T."/>
            <person name="Morin E."/>
            <person name="Murat C."/>
            <person name="Riley R."/>
            <person name="Ohm R."/>
            <person name="Sun H."/>
            <person name="Tunlid A."/>
            <person name="Henrissat B."/>
            <person name="Grigoriev I.V."/>
            <person name="Hibbett D.S."/>
            <person name="Martin F."/>
        </authorList>
    </citation>
    <scope>NUCLEOTIDE SEQUENCE [LARGE SCALE GENOMIC DNA]</scope>
    <source>
        <strain evidence="2">Foug A</strain>
    </source>
</reference>
<dbReference type="InParanoid" id="A0A0C2ZLP9"/>
<feature type="non-terminal residue" evidence="1">
    <location>
        <position position="1"/>
    </location>
</feature>
<dbReference type="AlphaFoldDB" id="A0A0C2ZLP9"/>
<reference evidence="1 2" key="1">
    <citation type="submission" date="2014-04" db="EMBL/GenBank/DDBJ databases">
        <authorList>
            <consortium name="DOE Joint Genome Institute"/>
            <person name="Kuo A."/>
            <person name="Kohler A."/>
            <person name="Nagy L.G."/>
            <person name="Floudas D."/>
            <person name="Copeland A."/>
            <person name="Barry K.W."/>
            <person name="Cichocki N."/>
            <person name="Veneault-Fourrey C."/>
            <person name="LaButti K."/>
            <person name="Lindquist E.A."/>
            <person name="Lipzen A."/>
            <person name="Lundell T."/>
            <person name="Morin E."/>
            <person name="Murat C."/>
            <person name="Sun H."/>
            <person name="Tunlid A."/>
            <person name="Henrissat B."/>
            <person name="Grigoriev I.V."/>
            <person name="Hibbett D.S."/>
            <person name="Martin F."/>
            <person name="Nordberg H.P."/>
            <person name="Cantor M.N."/>
            <person name="Hua S.X."/>
        </authorList>
    </citation>
    <scope>NUCLEOTIDE SEQUENCE [LARGE SCALE GENOMIC DNA]</scope>
    <source>
        <strain evidence="1 2">Foug A</strain>
    </source>
</reference>
<keyword evidence="2" id="KW-1185">Reference proteome</keyword>
<dbReference type="STRING" id="1036808.A0A0C2ZLP9"/>
<accession>A0A0C2ZLP9</accession>
<dbReference type="HOGENOM" id="CLU_2606340_0_0_1"/>
<sequence>MIGRDLVGGWPSNSRTQEWEVAPLGHGYTICNRGTGLYLSVIVIKNTAPIIPTHFPVAWDFRMVRVPEQQEPCYE</sequence>
<dbReference type="EMBL" id="KN822042">
    <property type="protein sequence ID" value="KIM62508.1"/>
    <property type="molecule type" value="Genomic_DNA"/>
</dbReference>
<organism evidence="1 2">
    <name type="scientific">Scleroderma citrinum Foug A</name>
    <dbReference type="NCBI Taxonomy" id="1036808"/>
    <lineage>
        <taxon>Eukaryota</taxon>
        <taxon>Fungi</taxon>
        <taxon>Dikarya</taxon>
        <taxon>Basidiomycota</taxon>
        <taxon>Agaricomycotina</taxon>
        <taxon>Agaricomycetes</taxon>
        <taxon>Agaricomycetidae</taxon>
        <taxon>Boletales</taxon>
        <taxon>Sclerodermatineae</taxon>
        <taxon>Sclerodermataceae</taxon>
        <taxon>Scleroderma</taxon>
    </lineage>
</organism>
<gene>
    <name evidence="1" type="ORF">SCLCIDRAFT_1215105</name>
</gene>
<dbReference type="OrthoDB" id="3228793at2759"/>
<proteinExistence type="predicted"/>
<evidence type="ECO:0000313" key="1">
    <source>
        <dbReference type="EMBL" id="KIM62508.1"/>
    </source>
</evidence>
<dbReference type="Gene3D" id="2.80.10.50">
    <property type="match status" value="1"/>
</dbReference>
<evidence type="ECO:0000313" key="2">
    <source>
        <dbReference type="Proteomes" id="UP000053989"/>
    </source>
</evidence>